<dbReference type="Ensembl" id="ENSDCDT00010001572.1">
    <property type="protein sequence ID" value="ENSDCDP00010001504.1"/>
    <property type="gene ID" value="ENSDCDG00010000787.1"/>
</dbReference>
<comment type="similarity">
    <text evidence="1">Belongs to the aldo/keto reductase family.</text>
</comment>
<evidence type="ECO:0000313" key="4">
    <source>
        <dbReference type="Proteomes" id="UP000694580"/>
    </source>
</evidence>
<sequence>MTDALHSVRLNTGSPMPLLGLGTFRLRGPEETQRTVDAALTAGYRSFDTAAVYRNEAEIGQALRELLPRHGLTRADVFITSKLGPRDHGSRARDACQRSLEELGLDYIDLYLIHWPAESVQE</sequence>
<reference evidence="3" key="3">
    <citation type="submission" date="2025-09" db="UniProtKB">
        <authorList>
            <consortium name="Ensembl"/>
        </authorList>
    </citation>
    <scope>IDENTIFICATION</scope>
</reference>
<proteinExistence type="inferred from homology"/>
<keyword evidence="4" id="KW-1185">Reference proteome</keyword>
<dbReference type="PROSITE" id="PS00798">
    <property type="entry name" value="ALDOKETO_REDUCTASE_1"/>
    <property type="match status" value="1"/>
</dbReference>
<dbReference type="GeneTree" id="ENSGT00940000164916"/>
<dbReference type="SUPFAM" id="SSF51430">
    <property type="entry name" value="NAD(P)-linked oxidoreductase"/>
    <property type="match status" value="1"/>
</dbReference>
<dbReference type="GO" id="GO:0016491">
    <property type="term" value="F:oxidoreductase activity"/>
    <property type="evidence" value="ECO:0007669"/>
    <property type="project" value="InterPro"/>
</dbReference>
<dbReference type="InterPro" id="IPR018170">
    <property type="entry name" value="Aldo/ket_reductase_CS"/>
</dbReference>
<dbReference type="Proteomes" id="UP000694580">
    <property type="component" value="Chromosome 1"/>
</dbReference>
<dbReference type="AlphaFoldDB" id="A0AAY3ZYD3"/>
<dbReference type="InterPro" id="IPR020471">
    <property type="entry name" value="AKR"/>
</dbReference>
<evidence type="ECO:0000259" key="2">
    <source>
        <dbReference type="Pfam" id="PF00248"/>
    </source>
</evidence>
<evidence type="ECO:0000313" key="3">
    <source>
        <dbReference type="Ensembl" id="ENSDCDP00010001504.1"/>
    </source>
</evidence>
<name>A0AAY3ZYD3_9TELE</name>
<dbReference type="PANTHER" id="PTHR43827">
    <property type="entry name" value="2,5-DIKETO-D-GLUCONIC ACID REDUCTASE"/>
    <property type="match status" value="1"/>
</dbReference>
<dbReference type="InterPro" id="IPR023210">
    <property type="entry name" value="NADP_OxRdtase_dom"/>
</dbReference>
<dbReference type="Gene3D" id="3.20.20.100">
    <property type="entry name" value="NADP-dependent oxidoreductase domain"/>
    <property type="match status" value="1"/>
</dbReference>
<protein>
    <recommendedName>
        <fullName evidence="2">NADP-dependent oxidoreductase domain-containing protein</fullName>
    </recommendedName>
</protein>
<evidence type="ECO:0000256" key="1">
    <source>
        <dbReference type="ARBA" id="ARBA00007905"/>
    </source>
</evidence>
<feature type="domain" description="NADP-dependent oxidoreductase" evidence="2">
    <location>
        <begin position="19"/>
        <end position="120"/>
    </location>
</feature>
<dbReference type="PRINTS" id="PR00069">
    <property type="entry name" value="ALDKETRDTASE"/>
</dbReference>
<reference evidence="3" key="2">
    <citation type="submission" date="2025-08" db="UniProtKB">
        <authorList>
            <consortium name="Ensembl"/>
        </authorList>
    </citation>
    <scope>IDENTIFICATION</scope>
</reference>
<organism evidence="3 4">
    <name type="scientific">Denticeps clupeoides</name>
    <name type="common">denticle herring</name>
    <dbReference type="NCBI Taxonomy" id="299321"/>
    <lineage>
        <taxon>Eukaryota</taxon>
        <taxon>Metazoa</taxon>
        <taxon>Chordata</taxon>
        <taxon>Craniata</taxon>
        <taxon>Vertebrata</taxon>
        <taxon>Euteleostomi</taxon>
        <taxon>Actinopterygii</taxon>
        <taxon>Neopterygii</taxon>
        <taxon>Teleostei</taxon>
        <taxon>Clupei</taxon>
        <taxon>Clupeiformes</taxon>
        <taxon>Denticipitoidei</taxon>
        <taxon>Denticipitidae</taxon>
        <taxon>Denticeps</taxon>
    </lineage>
</organism>
<reference evidence="3 4" key="1">
    <citation type="submission" date="2020-06" db="EMBL/GenBank/DDBJ databases">
        <authorList>
            <consortium name="Wellcome Sanger Institute Data Sharing"/>
        </authorList>
    </citation>
    <scope>NUCLEOTIDE SEQUENCE [LARGE SCALE GENOMIC DNA]</scope>
</reference>
<accession>A0AAY3ZYD3</accession>
<dbReference type="Pfam" id="PF00248">
    <property type="entry name" value="Aldo_ket_red"/>
    <property type="match status" value="1"/>
</dbReference>
<dbReference type="PANTHER" id="PTHR43827:SF11">
    <property type="entry name" value="GLYOXAL REDUCTASE-LIKE"/>
    <property type="match status" value="1"/>
</dbReference>
<dbReference type="InterPro" id="IPR036812">
    <property type="entry name" value="NAD(P)_OxRdtase_dom_sf"/>
</dbReference>